<protein>
    <submittedName>
        <fullName evidence="2">ZM domain-containing protein</fullName>
    </submittedName>
</protein>
<keyword evidence="1" id="KW-1185">Reference proteome</keyword>
<name>A0A1I8AIY6_9BILA</name>
<organism evidence="1 2">
    <name type="scientific">Steinernema glaseri</name>
    <dbReference type="NCBI Taxonomy" id="37863"/>
    <lineage>
        <taxon>Eukaryota</taxon>
        <taxon>Metazoa</taxon>
        <taxon>Ecdysozoa</taxon>
        <taxon>Nematoda</taxon>
        <taxon>Chromadorea</taxon>
        <taxon>Rhabditida</taxon>
        <taxon>Tylenchina</taxon>
        <taxon>Panagrolaimomorpha</taxon>
        <taxon>Strongyloidoidea</taxon>
        <taxon>Steinernematidae</taxon>
        <taxon>Steinernema</taxon>
    </lineage>
</organism>
<sequence length="154" mass="17156">MERKRGPMMGLNGFDRRSALYASQPEVYSANANDNYQVIMRAKKVAPPSYNNVMDNRNSNLIRIPQPPPEKEAVKMKAPLQAQNGNRFRPISSNSFGSISSGMAEVQWRNSRMSTSPSTISGESQHSSCGKAAYNEDQAPKVFMECTQHMLLVL</sequence>
<dbReference type="AlphaFoldDB" id="A0A1I8AIY6"/>
<evidence type="ECO:0000313" key="1">
    <source>
        <dbReference type="Proteomes" id="UP000095287"/>
    </source>
</evidence>
<dbReference type="Proteomes" id="UP000095287">
    <property type="component" value="Unplaced"/>
</dbReference>
<evidence type="ECO:0000313" key="2">
    <source>
        <dbReference type="WBParaSite" id="L893_g623.t1"/>
    </source>
</evidence>
<dbReference type="WBParaSite" id="L893_g623.t1">
    <property type="protein sequence ID" value="L893_g623.t1"/>
    <property type="gene ID" value="L893_g623"/>
</dbReference>
<accession>A0A1I8AIY6</accession>
<proteinExistence type="predicted"/>
<reference evidence="2" key="1">
    <citation type="submission" date="2016-11" db="UniProtKB">
        <authorList>
            <consortium name="WormBaseParasite"/>
        </authorList>
    </citation>
    <scope>IDENTIFICATION</scope>
</reference>